<gene>
    <name evidence="2" type="ORF">LDC_1233</name>
</gene>
<reference evidence="2" key="2">
    <citation type="journal article" date="2011" name="Microb. Ecol.">
        <title>Taxonomic and Functional Metagenomic Profiling of the Microbial Community in the Anoxic Sediment of a Sub-saline Shallow Lake (Laguna de Carrizo, Central Spain).</title>
        <authorList>
            <person name="Ferrer M."/>
            <person name="Guazzaroni M.E."/>
            <person name="Richter M."/>
            <person name="Garcia-Salamanca A."/>
            <person name="Yarza P."/>
            <person name="Suarez-Suarez A."/>
            <person name="Solano J."/>
            <person name="Alcaide M."/>
            <person name="van Dillewijn P."/>
            <person name="Molina-Henares M.A."/>
            <person name="Lopez-Cortes N."/>
            <person name="Al-Ramahi Y."/>
            <person name="Guerrero C."/>
            <person name="Acosta A."/>
            <person name="de Eugenio L.I."/>
            <person name="Martinez V."/>
            <person name="Marques S."/>
            <person name="Rojo F."/>
            <person name="Santero E."/>
            <person name="Genilloud O."/>
            <person name="Perez-Perez J."/>
            <person name="Rossello-Mora R."/>
            <person name="Ramos J.L."/>
        </authorList>
    </citation>
    <scope>NUCLEOTIDE SEQUENCE</scope>
</reference>
<evidence type="ECO:0000313" key="2">
    <source>
        <dbReference type="EMBL" id="EFK96737.1"/>
    </source>
</evidence>
<dbReference type="Pfam" id="PF00582">
    <property type="entry name" value="Usp"/>
    <property type="match status" value="1"/>
</dbReference>
<reference evidence="2" key="1">
    <citation type="submission" date="2010-07" db="EMBL/GenBank/DDBJ databases">
        <authorList>
            <consortium name="CONSOLIDER consortium CSD2007-00005"/>
            <person name="Guazzaroni M.-E."/>
            <person name="Richter M."/>
            <person name="Garcia-Salamanca A."/>
            <person name="Yarza P."/>
            <person name="Ferrer M."/>
        </authorList>
    </citation>
    <scope>NUCLEOTIDE SEQUENCE</scope>
</reference>
<feature type="domain" description="UspA" evidence="1">
    <location>
        <begin position="8"/>
        <end position="113"/>
    </location>
</feature>
<dbReference type="SUPFAM" id="SSF52402">
    <property type="entry name" value="Adenine nucleotide alpha hydrolases-like"/>
    <property type="match status" value="1"/>
</dbReference>
<name>D9PI77_9ZZZZ</name>
<dbReference type="Gene3D" id="3.40.50.12370">
    <property type="match status" value="1"/>
</dbReference>
<organism evidence="2">
    <name type="scientific">sediment metagenome</name>
    <dbReference type="NCBI Taxonomy" id="749907"/>
    <lineage>
        <taxon>unclassified sequences</taxon>
        <taxon>metagenomes</taxon>
        <taxon>ecological metagenomes</taxon>
    </lineage>
</organism>
<protein>
    <submittedName>
        <fullName evidence="2">Universal stress protein</fullName>
    </submittedName>
</protein>
<sequence length="278" mass="31946">MADNKASILVPWDFTETSENALQHAINLAKKADNDVILMHIIEKGSFFAKKSNKAIEAERVEYEAKFKALTQEFFMKYTFKPKYIIAVGELIKTTAEEAKKNKVNLIIIGTNHLIRESHMKTKGLLKLNMLADIPIIIAKTPPPRPYYIEVVFPIDHDKKNKDKVAWAIYLAKYYSCNINIIKPFSIDSLDKKNLNNNIYFAKKAFDNKGIIYGIKTAKKDENFHTSTCNFSQKIDADLILVMSYAFKHFAEVEKNEFSIPVMLVNLNQKIRKLGKFN</sequence>
<dbReference type="CDD" id="cd00293">
    <property type="entry name" value="USP-like"/>
    <property type="match status" value="1"/>
</dbReference>
<dbReference type="InterPro" id="IPR006016">
    <property type="entry name" value="UspA"/>
</dbReference>
<dbReference type="EMBL" id="ADZX01000413">
    <property type="protein sequence ID" value="EFK96737.1"/>
    <property type="molecule type" value="Genomic_DNA"/>
</dbReference>
<comment type="caution">
    <text evidence="2">The sequence shown here is derived from an EMBL/GenBank/DDBJ whole genome shotgun (WGS) entry which is preliminary data.</text>
</comment>
<accession>D9PI77</accession>
<dbReference type="AlphaFoldDB" id="D9PI77"/>
<proteinExistence type="predicted"/>
<evidence type="ECO:0000259" key="1">
    <source>
        <dbReference type="Pfam" id="PF00582"/>
    </source>
</evidence>